<comment type="subcellular location">
    <subcellularLocation>
        <location evidence="2">Secreted</location>
    </subcellularLocation>
    <subcellularLocation>
        <location evidence="1">Target cell membrane</location>
        <topology evidence="1">Multi-pass membrane protein</topology>
    </subcellularLocation>
</comment>
<dbReference type="PRINTS" id="PR01705">
    <property type="entry name" value="TSP1REPEAT"/>
</dbReference>
<gene>
    <name evidence="12" type="ORF">RIMI_LOCUS8520319</name>
</gene>
<evidence type="ECO:0000256" key="3">
    <source>
        <dbReference type="ARBA" id="ARBA00022452"/>
    </source>
</evidence>
<dbReference type="InterPro" id="IPR048831">
    <property type="entry name" value="C8A_B_C6_EGF-like"/>
</dbReference>
<keyword evidence="8" id="KW-0472">Membrane</keyword>
<keyword evidence="10" id="KW-0325">Glycoprotein</keyword>
<keyword evidence="4" id="KW-0964">Secreted</keyword>
<evidence type="ECO:0000256" key="6">
    <source>
        <dbReference type="ARBA" id="ARBA00022737"/>
    </source>
</evidence>
<dbReference type="PRINTS" id="PR00764">
    <property type="entry name" value="COMPLEMENTC9"/>
</dbReference>
<dbReference type="PROSITE" id="PS50092">
    <property type="entry name" value="TSP1"/>
    <property type="match status" value="1"/>
</dbReference>
<dbReference type="InterPro" id="IPR036383">
    <property type="entry name" value="TSP1_rpt_sf"/>
</dbReference>
<evidence type="ECO:0000256" key="2">
    <source>
        <dbReference type="ARBA" id="ARBA00004613"/>
    </source>
</evidence>
<keyword evidence="7" id="KW-0204">Cytolysis</keyword>
<evidence type="ECO:0000256" key="1">
    <source>
        <dbReference type="ARBA" id="ARBA00004276"/>
    </source>
</evidence>
<sequence length="253" mass="27827">GSKSNFEHCTTSSSGFLFFKSSKKECKKLFDVISSSEGDTGKEVRGQAIVKGGEPKFISALSYFSLENPVANDQRYASWAGSVTNLPVVIKFKLTPLYELVKEVPCYSVKRLYLKRAIEEYMNEDSSCRCKPCQNNGLPVVEGTTCTCHCRPYTFGNACEKGILAPDDPGVIDGNWGCWTSWSACAGSAGRRVRSRVCNNPSPGAGGKHCTGDSIESQKCEEDDLQDLRFVSSMSYYWSAKSACVTHCQTQLY</sequence>
<keyword evidence="13" id="KW-1185">Reference proteome</keyword>
<evidence type="ECO:0000313" key="12">
    <source>
        <dbReference type="EMBL" id="CAJ0940334.1"/>
    </source>
</evidence>
<dbReference type="Pfam" id="PF01823">
    <property type="entry name" value="MACPF"/>
    <property type="match status" value="1"/>
</dbReference>
<comment type="caution">
    <text evidence="12">The sequence shown here is derived from an EMBL/GenBank/DDBJ whole genome shotgun (WGS) entry which is preliminary data.</text>
</comment>
<dbReference type="InterPro" id="IPR000884">
    <property type="entry name" value="TSP1_rpt"/>
</dbReference>
<dbReference type="Pfam" id="PF21195">
    <property type="entry name" value="EGF_C8A_B_C6"/>
    <property type="match status" value="1"/>
</dbReference>
<dbReference type="SUPFAM" id="SSF82895">
    <property type="entry name" value="TSP-1 type 1 repeat"/>
    <property type="match status" value="1"/>
</dbReference>
<dbReference type="SMART" id="SM00209">
    <property type="entry name" value="TSP1"/>
    <property type="match status" value="1"/>
</dbReference>
<keyword evidence="5" id="KW-0812">Transmembrane</keyword>
<keyword evidence="9" id="KW-1015">Disulfide bond</keyword>
<evidence type="ECO:0000256" key="7">
    <source>
        <dbReference type="ARBA" id="ARBA00022852"/>
    </source>
</evidence>
<evidence type="ECO:0000256" key="5">
    <source>
        <dbReference type="ARBA" id="ARBA00022692"/>
    </source>
</evidence>
<dbReference type="PANTHER" id="PTHR45742">
    <property type="entry name" value="COMPLEMENT COMPONENT C6"/>
    <property type="match status" value="1"/>
</dbReference>
<evidence type="ECO:0000256" key="4">
    <source>
        <dbReference type="ARBA" id="ARBA00022525"/>
    </source>
</evidence>
<protein>
    <recommendedName>
        <fullName evidence="11">MACPF domain-containing protein</fullName>
    </recommendedName>
</protein>
<dbReference type="PROSITE" id="PS51412">
    <property type="entry name" value="MACPF_2"/>
    <property type="match status" value="1"/>
</dbReference>
<feature type="non-terminal residue" evidence="12">
    <location>
        <position position="1"/>
    </location>
</feature>
<organism evidence="12 13">
    <name type="scientific">Ranitomeya imitator</name>
    <name type="common">mimic poison frog</name>
    <dbReference type="NCBI Taxonomy" id="111125"/>
    <lineage>
        <taxon>Eukaryota</taxon>
        <taxon>Metazoa</taxon>
        <taxon>Chordata</taxon>
        <taxon>Craniata</taxon>
        <taxon>Vertebrata</taxon>
        <taxon>Euteleostomi</taxon>
        <taxon>Amphibia</taxon>
        <taxon>Batrachia</taxon>
        <taxon>Anura</taxon>
        <taxon>Neobatrachia</taxon>
        <taxon>Hyloidea</taxon>
        <taxon>Dendrobatidae</taxon>
        <taxon>Dendrobatinae</taxon>
        <taxon>Ranitomeya</taxon>
    </lineage>
</organism>
<proteinExistence type="predicted"/>
<dbReference type="InterPro" id="IPR001862">
    <property type="entry name" value="MAC_perforin"/>
</dbReference>
<dbReference type="InterPro" id="IPR020864">
    <property type="entry name" value="MACPF"/>
</dbReference>
<dbReference type="Gene3D" id="2.20.100.10">
    <property type="entry name" value="Thrombospondin type-1 (TSP1) repeat"/>
    <property type="match status" value="1"/>
</dbReference>
<evidence type="ECO:0000259" key="11">
    <source>
        <dbReference type="PROSITE" id="PS51412"/>
    </source>
</evidence>
<evidence type="ECO:0000256" key="9">
    <source>
        <dbReference type="ARBA" id="ARBA00023157"/>
    </source>
</evidence>
<keyword evidence="6" id="KW-0677">Repeat</keyword>
<name>A0ABN9LGI9_9NEOB</name>
<dbReference type="EMBL" id="CAUEEQ010016967">
    <property type="protein sequence ID" value="CAJ0940334.1"/>
    <property type="molecule type" value="Genomic_DNA"/>
</dbReference>
<dbReference type="PANTHER" id="PTHR45742:SF2">
    <property type="entry name" value="COMPLEMENT COMPONENT C7"/>
    <property type="match status" value="1"/>
</dbReference>
<evidence type="ECO:0000256" key="10">
    <source>
        <dbReference type="ARBA" id="ARBA00023180"/>
    </source>
</evidence>
<evidence type="ECO:0000313" key="13">
    <source>
        <dbReference type="Proteomes" id="UP001176940"/>
    </source>
</evidence>
<reference evidence="12" key="1">
    <citation type="submission" date="2023-07" db="EMBL/GenBank/DDBJ databases">
        <authorList>
            <person name="Stuckert A."/>
        </authorList>
    </citation>
    <scope>NUCLEOTIDE SEQUENCE</scope>
</reference>
<keyword evidence="3" id="KW-1134">Transmembrane beta strand</keyword>
<accession>A0ABN9LGI9</accession>
<evidence type="ECO:0000256" key="8">
    <source>
        <dbReference type="ARBA" id="ARBA00023136"/>
    </source>
</evidence>
<dbReference type="Pfam" id="PF00090">
    <property type="entry name" value="TSP_1"/>
    <property type="match status" value="1"/>
</dbReference>
<feature type="domain" description="MACPF" evidence="11">
    <location>
        <begin position="1"/>
        <end position="129"/>
    </location>
</feature>
<dbReference type="Proteomes" id="UP001176940">
    <property type="component" value="Unassembled WGS sequence"/>
</dbReference>